<proteinExistence type="predicted"/>
<dbReference type="InterPro" id="IPR030678">
    <property type="entry name" value="Peptide/Ni-bd"/>
</dbReference>
<dbReference type="InterPro" id="IPR000914">
    <property type="entry name" value="SBP_5_dom"/>
</dbReference>
<dbReference type="GO" id="GO:0042597">
    <property type="term" value="C:periplasmic space"/>
    <property type="evidence" value="ECO:0007669"/>
    <property type="project" value="UniProtKB-ARBA"/>
</dbReference>
<organism evidence="4 5">
    <name type="scientific">Jiangella asiatica</name>
    <dbReference type="NCBI Taxonomy" id="2530372"/>
    <lineage>
        <taxon>Bacteria</taxon>
        <taxon>Bacillati</taxon>
        <taxon>Actinomycetota</taxon>
        <taxon>Actinomycetes</taxon>
        <taxon>Jiangellales</taxon>
        <taxon>Jiangellaceae</taxon>
        <taxon>Jiangella</taxon>
    </lineage>
</organism>
<dbReference type="Gene3D" id="3.90.76.10">
    <property type="entry name" value="Dipeptide-binding Protein, Domain 1"/>
    <property type="match status" value="1"/>
</dbReference>
<gene>
    <name evidence="4" type="ORF">E1269_15040</name>
</gene>
<dbReference type="PROSITE" id="PS51257">
    <property type="entry name" value="PROKAR_LIPOPROTEIN"/>
    <property type="match status" value="1"/>
</dbReference>
<dbReference type="GO" id="GO:0015833">
    <property type="term" value="P:peptide transport"/>
    <property type="evidence" value="ECO:0007669"/>
    <property type="project" value="TreeGrafter"/>
</dbReference>
<sequence length="535" mass="57319">MTVQLARGGRLVTAAVAAALLLASCGGDSDTGSTNGGGGGDTTFVTGLASQPEMLVRSFTSDAITATVGLAIAEGLVRTTKDKEVVPALAQSWDISDDGLSYTFHLRQGVTWHDGEPFTSADVVFSFQEVLPLSPTGAVLTGTIDTVTAPDDATVVVTLKQPLAPLLLALGPQDFSIQPAHIYEGTDLLANPNNRAPVGTGPYVFDSWSGDTITLTANKDYWDGAPAIGRLVYKVIPDSNSRANALLNGEIDYINKFDVDDTIVKALDGNDEITLQNGRVSATFMTMWLNQNEEPLGDPEVRKALFMALDRDLMAQSADPEFTQPATGSFPIGLWATDTGIDYLDMYGYDSDAAAALLDEAGYPEQGDGTRFTVRLRYVATQPYTQALAAIIADNWRAIGVETEPTQDEATVNSSAVFTDHDFGTNILSLDTRPDPEFGIGRVYKCNPNDLAFNNPTGYCNEELDALFVEAARTQDQPQRAEIYAQAQAIIAEELPAITLLQMDQPDAIRSSFNGIEEFLSGALSGDLTWSALEP</sequence>
<dbReference type="Gene3D" id="3.40.190.10">
    <property type="entry name" value="Periplasmic binding protein-like II"/>
    <property type="match status" value="1"/>
</dbReference>
<dbReference type="PANTHER" id="PTHR30290:SF38">
    <property type="entry name" value="D,D-DIPEPTIDE-BINDING PERIPLASMIC PROTEIN DDPA-RELATED"/>
    <property type="match status" value="1"/>
</dbReference>
<feature type="signal peptide" evidence="2">
    <location>
        <begin position="1"/>
        <end position="29"/>
    </location>
</feature>
<dbReference type="PANTHER" id="PTHR30290">
    <property type="entry name" value="PERIPLASMIC BINDING COMPONENT OF ABC TRANSPORTER"/>
    <property type="match status" value="1"/>
</dbReference>
<evidence type="ECO:0000259" key="3">
    <source>
        <dbReference type="Pfam" id="PF00496"/>
    </source>
</evidence>
<feature type="domain" description="Solute-binding protein family 5" evidence="3">
    <location>
        <begin position="84"/>
        <end position="446"/>
    </location>
</feature>
<dbReference type="SUPFAM" id="SSF53850">
    <property type="entry name" value="Periplasmic binding protein-like II"/>
    <property type="match status" value="1"/>
</dbReference>
<evidence type="ECO:0000313" key="4">
    <source>
        <dbReference type="EMBL" id="TDE09322.1"/>
    </source>
</evidence>
<keyword evidence="5" id="KW-1185">Reference proteome</keyword>
<evidence type="ECO:0000256" key="2">
    <source>
        <dbReference type="SAM" id="SignalP"/>
    </source>
</evidence>
<dbReference type="Gene3D" id="3.10.105.10">
    <property type="entry name" value="Dipeptide-binding Protein, Domain 3"/>
    <property type="match status" value="1"/>
</dbReference>
<dbReference type="EMBL" id="SMKZ01000019">
    <property type="protein sequence ID" value="TDE09322.1"/>
    <property type="molecule type" value="Genomic_DNA"/>
</dbReference>
<name>A0A4R5D742_9ACTN</name>
<evidence type="ECO:0000313" key="5">
    <source>
        <dbReference type="Proteomes" id="UP000294739"/>
    </source>
</evidence>
<dbReference type="AlphaFoldDB" id="A0A4R5D742"/>
<comment type="caution">
    <text evidence="4">The sequence shown here is derived from an EMBL/GenBank/DDBJ whole genome shotgun (WGS) entry which is preliminary data.</text>
</comment>
<dbReference type="OrthoDB" id="9796817at2"/>
<evidence type="ECO:0000256" key="1">
    <source>
        <dbReference type="ARBA" id="ARBA00022729"/>
    </source>
</evidence>
<accession>A0A4R5D742</accession>
<reference evidence="4 5" key="1">
    <citation type="submission" date="2019-03" db="EMBL/GenBank/DDBJ databases">
        <title>Draft genome sequences of novel Actinobacteria.</title>
        <authorList>
            <person name="Sahin N."/>
            <person name="Ay H."/>
            <person name="Saygin H."/>
        </authorList>
    </citation>
    <scope>NUCLEOTIDE SEQUENCE [LARGE SCALE GENOMIC DNA]</scope>
    <source>
        <strain evidence="4 5">5K138</strain>
    </source>
</reference>
<dbReference type="InParanoid" id="A0A4R5D742"/>
<feature type="chain" id="PRO_5021002733" description="Solute-binding protein family 5 domain-containing protein" evidence="2">
    <location>
        <begin position="30"/>
        <end position="535"/>
    </location>
</feature>
<keyword evidence="1 2" id="KW-0732">Signal</keyword>
<dbReference type="RefSeq" id="WP_131895850.1">
    <property type="nucleotide sequence ID" value="NZ_SMKZ01000019.1"/>
</dbReference>
<dbReference type="Proteomes" id="UP000294739">
    <property type="component" value="Unassembled WGS sequence"/>
</dbReference>
<dbReference type="GO" id="GO:0043190">
    <property type="term" value="C:ATP-binding cassette (ABC) transporter complex"/>
    <property type="evidence" value="ECO:0007669"/>
    <property type="project" value="InterPro"/>
</dbReference>
<dbReference type="Pfam" id="PF00496">
    <property type="entry name" value="SBP_bac_5"/>
    <property type="match status" value="1"/>
</dbReference>
<protein>
    <recommendedName>
        <fullName evidence="3">Solute-binding protein family 5 domain-containing protein</fullName>
    </recommendedName>
</protein>
<dbReference type="GO" id="GO:1904680">
    <property type="term" value="F:peptide transmembrane transporter activity"/>
    <property type="evidence" value="ECO:0007669"/>
    <property type="project" value="TreeGrafter"/>
</dbReference>
<dbReference type="PIRSF" id="PIRSF002741">
    <property type="entry name" value="MppA"/>
    <property type="match status" value="1"/>
</dbReference>
<dbReference type="InterPro" id="IPR039424">
    <property type="entry name" value="SBP_5"/>
</dbReference>